<protein>
    <submittedName>
        <fullName evidence="1">Uncharacterized protein</fullName>
    </submittedName>
</protein>
<gene>
    <name evidence="1" type="ordered locus">BC1003_5767</name>
</gene>
<name>E1TGL4_BURSG</name>
<proteinExistence type="predicted"/>
<dbReference type="EMBL" id="CP002218">
    <property type="protein sequence ID" value="ADN61680.1"/>
    <property type="molecule type" value="Genomic_DNA"/>
</dbReference>
<reference evidence="1" key="1">
    <citation type="submission" date="2010-09" db="EMBL/GenBank/DDBJ databases">
        <title>Complete sequence of chromosome2 of Burkholderia sp. CCGE1003.</title>
        <authorList>
            <consortium name="US DOE Joint Genome Institute"/>
            <person name="Lucas S."/>
            <person name="Copeland A."/>
            <person name="Lapidus A."/>
            <person name="Cheng J.-F."/>
            <person name="Bruce D."/>
            <person name="Goodwin L."/>
            <person name="Pitluck S."/>
            <person name="Daligault H."/>
            <person name="Davenport K."/>
            <person name="Detter J.C."/>
            <person name="Han C."/>
            <person name="Tapia R."/>
            <person name="Land M."/>
            <person name="Hauser L."/>
            <person name="Jeffries C."/>
            <person name="Kyrpides N."/>
            <person name="Ivanova N."/>
            <person name="Ovchinnikova G."/>
            <person name="Martinez-Romero E."/>
            <person name="Rogel M.A."/>
            <person name="Auchtung J."/>
            <person name="Tiedje J.M."/>
            <person name="Woyke T."/>
        </authorList>
    </citation>
    <scope>NUCLEOTIDE SEQUENCE</scope>
    <source>
        <strain evidence="1">CCGE1003</strain>
    </source>
</reference>
<dbReference type="AlphaFoldDB" id="E1TGL4"/>
<organism evidence="1">
    <name type="scientific">Burkholderia sp. (strain CCGE1003)</name>
    <dbReference type="NCBI Taxonomy" id="640512"/>
    <lineage>
        <taxon>Bacteria</taxon>
        <taxon>Pseudomonadati</taxon>
        <taxon>Pseudomonadota</taxon>
        <taxon>Betaproteobacteria</taxon>
        <taxon>Burkholderiales</taxon>
        <taxon>Burkholderiaceae</taxon>
        <taxon>Burkholderia</taxon>
    </lineage>
</organism>
<sequence>MRETQIVVRTLPNRPRLVLEKPTGRLTPATGSEALPVRGFAFPVEGKTFVQYAEDGRMYLQVDAQRWEIGPASNVSYGHDFQKKTTTFAINEFSVEYEAWWAHDPTFNKFAPERDQDEDPLAYVYHLYKDDEERKDYILRMMQG</sequence>
<dbReference type="KEGG" id="bgf:BC1003_5767"/>
<dbReference type="HOGENOM" id="CLU_1792876_0_0_4"/>
<evidence type="ECO:0000313" key="1">
    <source>
        <dbReference type="EMBL" id="ADN61680.1"/>
    </source>
</evidence>
<dbReference type="OrthoDB" id="9130947at2"/>
<accession>E1TGL4</accession>
<dbReference type="STRING" id="640512.BC1003_5767"/>